<feature type="binding site" evidence="8">
    <location>
        <begin position="167"/>
        <end position="170"/>
    </location>
    <ligand>
        <name>NAD(+)</name>
        <dbReference type="ChEBI" id="CHEBI:57540"/>
    </ligand>
</feature>
<keyword evidence="3 6" id="KW-0479">Metal-binding</keyword>
<keyword evidence="13" id="KW-1185">Reference proteome</keyword>
<dbReference type="InterPro" id="IPR026590">
    <property type="entry name" value="Ssirtuin_cat_dom"/>
</dbReference>
<evidence type="ECO:0000259" key="11">
    <source>
        <dbReference type="PROSITE" id="PS50305"/>
    </source>
</evidence>
<dbReference type="GO" id="GO:0008270">
    <property type="term" value="F:zinc ion binding"/>
    <property type="evidence" value="ECO:0007669"/>
    <property type="project" value="UniProtKB-UniRule"/>
</dbReference>
<dbReference type="OrthoDB" id="420264at2759"/>
<comment type="catalytic activity">
    <reaction evidence="6">
        <text>N(6)-acetyl-L-lysyl-[protein] + NAD(+) + H2O = 2''-O-acetyl-ADP-D-ribose + nicotinamide + L-lysyl-[protein]</text>
        <dbReference type="Rhea" id="RHEA:43636"/>
        <dbReference type="Rhea" id="RHEA-COMP:9752"/>
        <dbReference type="Rhea" id="RHEA-COMP:10731"/>
        <dbReference type="ChEBI" id="CHEBI:15377"/>
        <dbReference type="ChEBI" id="CHEBI:17154"/>
        <dbReference type="ChEBI" id="CHEBI:29969"/>
        <dbReference type="ChEBI" id="CHEBI:57540"/>
        <dbReference type="ChEBI" id="CHEBI:61930"/>
        <dbReference type="ChEBI" id="CHEBI:83767"/>
        <dbReference type="EC" id="2.3.1.286"/>
    </reaction>
</comment>
<evidence type="ECO:0000256" key="10">
    <source>
        <dbReference type="PROSITE-ProRule" id="PRU00236"/>
    </source>
</evidence>
<evidence type="ECO:0000256" key="1">
    <source>
        <dbReference type="ARBA" id="ARBA00006924"/>
    </source>
</evidence>
<evidence type="ECO:0000256" key="9">
    <source>
        <dbReference type="PIRSR" id="PIRSR037938-3"/>
    </source>
</evidence>
<evidence type="ECO:0000256" key="4">
    <source>
        <dbReference type="ARBA" id="ARBA00022833"/>
    </source>
</evidence>
<evidence type="ECO:0000256" key="3">
    <source>
        <dbReference type="ARBA" id="ARBA00022723"/>
    </source>
</evidence>
<comment type="similarity">
    <text evidence="1 6">Belongs to the sirtuin family. Class I subfamily.</text>
</comment>
<feature type="domain" description="Deacetylase sirtuin-type" evidence="11">
    <location>
        <begin position="57"/>
        <end position="319"/>
    </location>
</feature>
<dbReference type="InterPro" id="IPR017328">
    <property type="entry name" value="Sirtuin_class_I"/>
</dbReference>
<dbReference type="InterPro" id="IPR003000">
    <property type="entry name" value="Sirtuin"/>
</dbReference>
<feature type="binding site" evidence="8">
    <location>
        <begin position="261"/>
        <end position="262"/>
    </location>
    <ligand>
        <name>NAD(+)</name>
        <dbReference type="ChEBI" id="CHEBI:57540"/>
    </ligand>
</feature>
<dbReference type="PROSITE" id="PS50305">
    <property type="entry name" value="SIRTUIN"/>
    <property type="match status" value="1"/>
</dbReference>
<dbReference type="InterPro" id="IPR029035">
    <property type="entry name" value="DHS-like_NAD/FAD-binding_dom"/>
</dbReference>
<feature type="binding site" evidence="9">
    <location>
        <position position="224"/>
    </location>
    <ligand>
        <name>Zn(2+)</name>
        <dbReference type="ChEBI" id="CHEBI:29105"/>
    </ligand>
</feature>
<feature type="active site" description="Proton acceptor" evidence="7">
    <location>
        <position position="187"/>
    </location>
</feature>
<dbReference type="InterPro" id="IPR026591">
    <property type="entry name" value="Sirtuin_cat_small_dom_sf"/>
</dbReference>
<dbReference type="EC" id="2.3.1.286" evidence="6"/>
<dbReference type="InParanoid" id="A0A2J7Q558"/>
<dbReference type="GO" id="GO:0070403">
    <property type="term" value="F:NAD+ binding"/>
    <property type="evidence" value="ECO:0007669"/>
    <property type="project" value="UniProtKB-UniRule"/>
</dbReference>
<accession>A0A2J7Q558</accession>
<comment type="caution">
    <text evidence="12">The sequence shown here is derived from an EMBL/GenBank/DDBJ whole genome shotgun (WGS) entry which is preliminary data.</text>
</comment>
<evidence type="ECO:0000313" key="12">
    <source>
        <dbReference type="EMBL" id="PNF23712.1"/>
    </source>
</evidence>
<evidence type="ECO:0000256" key="7">
    <source>
        <dbReference type="PIRSR" id="PIRSR037938-1"/>
    </source>
</evidence>
<dbReference type="Proteomes" id="UP000235965">
    <property type="component" value="Unassembled WGS sequence"/>
</dbReference>
<dbReference type="InterPro" id="IPR050134">
    <property type="entry name" value="NAD-dep_sirtuin_deacylases"/>
</dbReference>
<sequence length="333" mass="37558">MNAHRVRFQYFLVPLYFSSPYALNLGNDMHDGSSFCSILVHLQSCSAAHLRYFSQANQLSAESLKSFANQLKEKCNNVLVMAGAGLSTPSGIPDFRSPDTGLYYNLKQYNLPYPEAIFDLVYFEQDPRPFLTLAKELYPGGKYHPNLGHHFIHLLHKKGKLLRMYTQNIDGLERLSGIPEEKLVEAHGGFSTASCIRCSKKHDPHKTREDILQGKTVYCDRSFCKGLVKPDIVFFGEALPERFWLHEIDASLADFLIVIGTSLEVYPFAGVADAVQFNIPRLLLNRTVVGSFGYRDHDAILSGDITEGIKSLASALDWTTELDELVRQYEQLN</sequence>
<evidence type="ECO:0000256" key="5">
    <source>
        <dbReference type="ARBA" id="ARBA00023027"/>
    </source>
</evidence>
<dbReference type="GO" id="GO:0017136">
    <property type="term" value="F:histone deacetylase activity, NAD-dependent"/>
    <property type="evidence" value="ECO:0007669"/>
    <property type="project" value="InterPro"/>
</dbReference>
<dbReference type="Pfam" id="PF02146">
    <property type="entry name" value="SIR2"/>
    <property type="match status" value="1"/>
</dbReference>
<dbReference type="Gene3D" id="3.40.50.1220">
    <property type="entry name" value="TPP-binding domain"/>
    <property type="match status" value="1"/>
</dbReference>
<dbReference type="SUPFAM" id="SSF52467">
    <property type="entry name" value="DHS-like NAD/FAD-binding domain"/>
    <property type="match status" value="1"/>
</dbReference>
<dbReference type="PANTHER" id="PTHR11085">
    <property type="entry name" value="NAD-DEPENDENT PROTEIN DEACYLASE SIRTUIN-5, MITOCHONDRIAL-RELATED"/>
    <property type="match status" value="1"/>
</dbReference>
<comment type="caution">
    <text evidence="10">Lacks conserved residue(s) required for the propagation of feature annotation.</text>
</comment>
<keyword evidence="4 6" id="KW-0862">Zinc</keyword>
<feature type="binding site" evidence="8">
    <location>
        <begin position="94"/>
        <end position="96"/>
    </location>
    <ligand>
        <name>NAD(+)</name>
        <dbReference type="ChEBI" id="CHEBI:57540"/>
    </ligand>
</feature>
<keyword evidence="5 6" id="KW-0520">NAD</keyword>
<evidence type="ECO:0000256" key="2">
    <source>
        <dbReference type="ARBA" id="ARBA00022679"/>
    </source>
</evidence>
<dbReference type="AlphaFoldDB" id="A0A2J7Q558"/>
<feature type="binding site" evidence="8">
    <location>
        <begin position="84"/>
        <end position="88"/>
    </location>
    <ligand>
        <name>NAD(+)</name>
        <dbReference type="ChEBI" id="CHEBI:57540"/>
    </ligand>
</feature>
<name>A0A2J7Q558_9NEOP</name>
<proteinExistence type="inferred from homology"/>
<dbReference type="PIRSF" id="PIRSF037938">
    <property type="entry name" value="SIR2_euk"/>
    <property type="match status" value="1"/>
</dbReference>
<comment type="cofactor">
    <cofactor evidence="9">
        <name>Zn(2+)</name>
        <dbReference type="ChEBI" id="CHEBI:29105"/>
    </cofactor>
    <text evidence="9">Binds 1 zinc ion per subunit.</text>
</comment>
<dbReference type="PANTHER" id="PTHR11085:SF7">
    <property type="entry name" value="NAD-DEPENDENT PROTEIN DEACETYLASE"/>
    <property type="match status" value="1"/>
</dbReference>
<feature type="binding site" evidence="9">
    <location>
        <position position="198"/>
    </location>
    <ligand>
        <name>Zn(2+)</name>
        <dbReference type="ChEBI" id="CHEBI:29105"/>
    </ligand>
</feature>
<keyword evidence="2 6" id="KW-0808">Transferase</keyword>
<evidence type="ECO:0000256" key="6">
    <source>
        <dbReference type="PIRNR" id="PIRNR037938"/>
    </source>
</evidence>
<gene>
    <name evidence="12" type="primary">SIRT3_1</name>
    <name evidence="12" type="ORF">B7P43_G02482</name>
</gene>
<evidence type="ECO:0000256" key="8">
    <source>
        <dbReference type="PIRSR" id="PIRSR037938-2"/>
    </source>
</evidence>
<dbReference type="EMBL" id="NEVH01018372">
    <property type="protein sequence ID" value="PNF23712.1"/>
    <property type="molecule type" value="Genomic_DNA"/>
</dbReference>
<protein>
    <recommendedName>
        <fullName evidence="6">NAD-dependent protein deacetylase</fullName>
        <ecNumber evidence="6">2.3.1.286</ecNumber>
    </recommendedName>
</protein>
<dbReference type="STRING" id="105785.A0A2J7Q558"/>
<dbReference type="GO" id="GO:0005634">
    <property type="term" value="C:nucleus"/>
    <property type="evidence" value="ECO:0007669"/>
    <property type="project" value="TreeGrafter"/>
</dbReference>
<reference evidence="12 13" key="1">
    <citation type="submission" date="2017-12" db="EMBL/GenBank/DDBJ databases">
        <title>Hemimetabolous genomes reveal molecular basis of termite eusociality.</title>
        <authorList>
            <person name="Harrison M.C."/>
            <person name="Jongepier E."/>
            <person name="Robertson H.M."/>
            <person name="Arning N."/>
            <person name="Bitard-Feildel T."/>
            <person name="Chao H."/>
            <person name="Childers C.P."/>
            <person name="Dinh H."/>
            <person name="Doddapaneni H."/>
            <person name="Dugan S."/>
            <person name="Gowin J."/>
            <person name="Greiner C."/>
            <person name="Han Y."/>
            <person name="Hu H."/>
            <person name="Hughes D.S.T."/>
            <person name="Huylmans A.-K."/>
            <person name="Kemena C."/>
            <person name="Kremer L.P.M."/>
            <person name="Lee S.L."/>
            <person name="Lopez-Ezquerra A."/>
            <person name="Mallet L."/>
            <person name="Monroy-Kuhn J.M."/>
            <person name="Moser A."/>
            <person name="Murali S.C."/>
            <person name="Muzny D.M."/>
            <person name="Otani S."/>
            <person name="Piulachs M.-D."/>
            <person name="Poelchau M."/>
            <person name="Qu J."/>
            <person name="Schaub F."/>
            <person name="Wada-Katsumata A."/>
            <person name="Worley K.C."/>
            <person name="Xie Q."/>
            <person name="Ylla G."/>
            <person name="Poulsen M."/>
            <person name="Gibbs R.A."/>
            <person name="Schal C."/>
            <person name="Richards S."/>
            <person name="Belles X."/>
            <person name="Korb J."/>
            <person name="Bornberg-Bauer E."/>
        </authorList>
    </citation>
    <scope>NUCLEOTIDE SEQUENCE [LARGE SCALE GENOMIC DNA]</scope>
    <source>
        <tissue evidence="12">Whole body</tissue>
    </source>
</reference>
<feature type="binding site" evidence="9">
    <location>
        <position position="195"/>
    </location>
    <ligand>
        <name>Zn(2+)</name>
        <dbReference type="ChEBI" id="CHEBI:29105"/>
    </ligand>
</feature>
<organism evidence="12 13">
    <name type="scientific">Cryptotermes secundus</name>
    <dbReference type="NCBI Taxonomy" id="105785"/>
    <lineage>
        <taxon>Eukaryota</taxon>
        <taxon>Metazoa</taxon>
        <taxon>Ecdysozoa</taxon>
        <taxon>Arthropoda</taxon>
        <taxon>Hexapoda</taxon>
        <taxon>Insecta</taxon>
        <taxon>Pterygota</taxon>
        <taxon>Neoptera</taxon>
        <taxon>Polyneoptera</taxon>
        <taxon>Dictyoptera</taxon>
        <taxon>Blattodea</taxon>
        <taxon>Blattoidea</taxon>
        <taxon>Termitoidae</taxon>
        <taxon>Kalotermitidae</taxon>
        <taxon>Cryptotermitinae</taxon>
        <taxon>Cryptotermes</taxon>
    </lineage>
</organism>
<dbReference type="Gene3D" id="3.30.1600.10">
    <property type="entry name" value="SIR2/SIRT2 'Small Domain"/>
    <property type="match status" value="1"/>
</dbReference>
<evidence type="ECO:0000313" key="13">
    <source>
        <dbReference type="Proteomes" id="UP000235965"/>
    </source>
</evidence>